<evidence type="ECO:0000256" key="5">
    <source>
        <dbReference type="ARBA" id="ARBA00023136"/>
    </source>
</evidence>
<dbReference type="Bgee" id="ENSNBRG00000018901">
    <property type="expression patterns" value="Expressed in skeletal muscle tissue and 7 other cell types or tissues"/>
</dbReference>
<dbReference type="PANTHER" id="PTHR13674:SF2">
    <property type="entry name" value="PROTEIN FAM162A"/>
    <property type="match status" value="1"/>
</dbReference>
<evidence type="ECO:0000256" key="2">
    <source>
        <dbReference type="ARBA" id="ARBA00007363"/>
    </source>
</evidence>
<sequence length="156" mass="17586">MNFIRSRISIGSLLGQRRHVLQTWSHRGMCNKLQETKAESPPAAPPRPAFRLPGYKPSDMDKKMLIWSGRFKSAEQIPETVSFEMIDAARNKIRVKAAYVMMAATIGACMVMVFLGKRSLARKETLTALNIEKKARWREEHQKPSASAVALSDKAQ</sequence>
<keyword evidence="3 7" id="KW-0812">Transmembrane</keyword>
<dbReference type="Proteomes" id="UP000261580">
    <property type="component" value="Unassembled WGS sequence"/>
</dbReference>
<feature type="region of interest" description="Disordered" evidence="6">
    <location>
        <begin position="34"/>
        <end position="53"/>
    </location>
</feature>
<feature type="region of interest" description="Disordered" evidence="6">
    <location>
        <begin position="137"/>
        <end position="156"/>
    </location>
</feature>
<feature type="transmembrane region" description="Helical" evidence="7">
    <location>
        <begin position="97"/>
        <end position="116"/>
    </location>
</feature>
<evidence type="ECO:0000256" key="6">
    <source>
        <dbReference type="SAM" id="MobiDB-lite"/>
    </source>
</evidence>
<dbReference type="PANTHER" id="PTHR13674">
    <property type="entry name" value="GROWTH AND TRANSFORMATION-DEPENDENT PROTEIN"/>
    <property type="match status" value="1"/>
</dbReference>
<dbReference type="GO" id="GO:0005739">
    <property type="term" value="C:mitochondrion"/>
    <property type="evidence" value="ECO:0007669"/>
    <property type="project" value="TreeGrafter"/>
</dbReference>
<evidence type="ECO:0000256" key="3">
    <source>
        <dbReference type="ARBA" id="ARBA00022692"/>
    </source>
</evidence>
<dbReference type="OMA" id="GMCNKLP"/>
<accession>A0A3Q4HMH8</accession>
<dbReference type="GO" id="GO:0090200">
    <property type="term" value="P:positive regulation of release of cytochrome c from mitochondria"/>
    <property type="evidence" value="ECO:0007669"/>
    <property type="project" value="TreeGrafter"/>
</dbReference>
<proteinExistence type="inferred from homology"/>
<evidence type="ECO:0000256" key="4">
    <source>
        <dbReference type="ARBA" id="ARBA00022989"/>
    </source>
</evidence>
<evidence type="ECO:0000256" key="1">
    <source>
        <dbReference type="ARBA" id="ARBA00004167"/>
    </source>
</evidence>
<evidence type="ECO:0000313" key="8">
    <source>
        <dbReference type="Ensembl" id="ENSNBRP00000024740.1"/>
    </source>
</evidence>
<reference evidence="8" key="2">
    <citation type="submission" date="2025-09" db="UniProtKB">
        <authorList>
            <consortium name="Ensembl"/>
        </authorList>
    </citation>
    <scope>IDENTIFICATION</scope>
</reference>
<reference evidence="8" key="1">
    <citation type="submission" date="2025-08" db="UniProtKB">
        <authorList>
            <consortium name="Ensembl"/>
        </authorList>
    </citation>
    <scope>IDENTIFICATION</scope>
</reference>
<name>A0A3Q4HMH8_NEOBR</name>
<comment type="subcellular location">
    <subcellularLocation>
        <location evidence="1">Membrane</location>
        <topology evidence="1">Single-pass membrane protein</topology>
    </subcellularLocation>
</comment>
<keyword evidence="5 7" id="KW-0472">Membrane</keyword>
<dbReference type="GO" id="GO:0016020">
    <property type="term" value="C:membrane"/>
    <property type="evidence" value="ECO:0007669"/>
    <property type="project" value="UniProtKB-SubCell"/>
</dbReference>
<dbReference type="AlphaFoldDB" id="A0A3Q4HMH8"/>
<dbReference type="Pfam" id="PF06388">
    <property type="entry name" value="DUF1075"/>
    <property type="match status" value="1"/>
</dbReference>
<evidence type="ECO:0000256" key="7">
    <source>
        <dbReference type="SAM" id="Phobius"/>
    </source>
</evidence>
<dbReference type="InterPro" id="IPR009432">
    <property type="entry name" value="DUF1075"/>
</dbReference>
<organism evidence="8 9">
    <name type="scientific">Neolamprologus brichardi</name>
    <name type="common">Fairy cichlid</name>
    <name type="synonym">Lamprologus brichardi</name>
    <dbReference type="NCBI Taxonomy" id="32507"/>
    <lineage>
        <taxon>Eukaryota</taxon>
        <taxon>Metazoa</taxon>
        <taxon>Chordata</taxon>
        <taxon>Craniata</taxon>
        <taxon>Vertebrata</taxon>
        <taxon>Euteleostomi</taxon>
        <taxon>Actinopterygii</taxon>
        <taxon>Neopterygii</taxon>
        <taxon>Teleostei</taxon>
        <taxon>Neoteleostei</taxon>
        <taxon>Acanthomorphata</taxon>
        <taxon>Ovalentaria</taxon>
        <taxon>Cichlomorphae</taxon>
        <taxon>Cichliformes</taxon>
        <taxon>Cichlidae</taxon>
        <taxon>African cichlids</taxon>
        <taxon>Pseudocrenilabrinae</taxon>
        <taxon>Lamprologini</taxon>
        <taxon>Neolamprologus</taxon>
    </lineage>
</organism>
<comment type="similarity">
    <text evidence="2">Belongs to the UPF0389 family.</text>
</comment>
<dbReference type="Ensembl" id="ENSNBRT00000025390.1">
    <property type="protein sequence ID" value="ENSNBRP00000024740.1"/>
    <property type="gene ID" value="ENSNBRG00000018901.1"/>
</dbReference>
<dbReference type="GO" id="GO:0071456">
    <property type="term" value="P:cellular response to hypoxia"/>
    <property type="evidence" value="ECO:0007669"/>
    <property type="project" value="TreeGrafter"/>
</dbReference>
<protein>
    <submittedName>
        <fullName evidence="8">Family with sequence similarity 162 member A</fullName>
    </submittedName>
</protein>
<evidence type="ECO:0000313" key="9">
    <source>
        <dbReference type="Proteomes" id="UP000261580"/>
    </source>
</evidence>
<dbReference type="GO" id="GO:0051402">
    <property type="term" value="P:neuron apoptotic process"/>
    <property type="evidence" value="ECO:0007669"/>
    <property type="project" value="TreeGrafter"/>
</dbReference>
<dbReference type="STRING" id="32507.ENSNBRP00000024740"/>
<keyword evidence="9" id="KW-1185">Reference proteome</keyword>
<keyword evidence="4 7" id="KW-1133">Transmembrane helix</keyword>
<dbReference type="GeneTree" id="ENSGT00640000091497"/>